<evidence type="ECO:0000256" key="6">
    <source>
        <dbReference type="ARBA" id="ARBA00023136"/>
    </source>
</evidence>
<dbReference type="AlphaFoldDB" id="A0A2P8DTU3"/>
<dbReference type="OrthoDB" id="9796361at2"/>
<comment type="similarity">
    <text evidence="7">Belongs to the binding-protein-dependent transport system permease family.</text>
</comment>
<dbReference type="PROSITE" id="PS50928">
    <property type="entry name" value="ABC_TM1"/>
    <property type="match status" value="1"/>
</dbReference>
<name>A0A2P8DTU3_9ACTN</name>
<evidence type="ECO:0000256" key="2">
    <source>
        <dbReference type="ARBA" id="ARBA00022448"/>
    </source>
</evidence>
<protein>
    <submittedName>
        <fullName evidence="10">NitT/TauT family transport system permease protein</fullName>
    </submittedName>
</protein>
<evidence type="ECO:0000256" key="8">
    <source>
        <dbReference type="SAM" id="MobiDB-lite"/>
    </source>
</evidence>
<keyword evidence="2 7" id="KW-0813">Transport</keyword>
<feature type="transmembrane region" description="Helical" evidence="7">
    <location>
        <begin position="211"/>
        <end position="236"/>
    </location>
</feature>
<dbReference type="InterPro" id="IPR035906">
    <property type="entry name" value="MetI-like_sf"/>
</dbReference>
<dbReference type="Pfam" id="PF00528">
    <property type="entry name" value="BPD_transp_1"/>
    <property type="match status" value="1"/>
</dbReference>
<dbReference type="GO" id="GO:0005886">
    <property type="term" value="C:plasma membrane"/>
    <property type="evidence" value="ECO:0007669"/>
    <property type="project" value="UniProtKB-SubCell"/>
</dbReference>
<feature type="transmembrane region" description="Helical" evidence="7">
    <location>
        <begin position="116"/>
        <end position="140"/>
    </location>
</feature>
<evidence type="ECO:0000256" key="1">
    <source>
        <dbReference type="ARBA" id="ARBA00004651"/>
    </source>
</evidence>
<feature type="domain" description="ABC transmembrane type-1" evidence="9">
    <location>
        <begin position="78"/>
        <end position="266"/>
    </location>
</feature>
<sequence length="282" mass="29680">MQQTATPATGPPDGAARARPRRGGWAALPVAPRRAALLLLILGVWQGYVSLSGVSPLLVSGPADVAAAIYAGIADGRLLAATAITLQVLLSGMVIGMALAAVLTTLASWSRLGDDLLVLLTSMLNPLPAIAILPLAILWFGLSTTALVFVITNAVVWPIAINVSTGFRTVNPTIMAVGRNIGLRGWRIVRDVLIPAALPQIIAGLKTGWAFGWRTIIAAELVFGAAGGQGGLGFFINDARYFLRTPEVFAGLVTIALIGIALDLVFTWIERRTVIRWGMKST</sequence>
<evidence type="ECO:0000256" key="4">
    <source>
        <dbReference type="ARBA" id="ARBA00022692"/>
    </source>
</evidence>
<dbReference type="InterPro" id="IPR000515">
    <property type="entry name" value="MetI-like"/>
</dbReference>
<evidence type="ECO:0000259" key="9">
    <source>
        <dbReference type="PROSITE" id="PS50928"/>
    </source>
</evidence>
<dbReference type="CDD" id="cd06261">
    <property type="entry name" value="TM_PBP2"/>
    <property type="match status" value="1"/>
</dbReference>
<feature type="region of interest" description="Disordered" evidence="8">
    <location>
        <begin position="1"/>
        <end position="20"/>
    </location>
</feature>
<keyword evidence="4 7" id="KW-0812">Transmembrane</keyword>
<comment type="caution">
    <text evidence="10">The sequence shown here is derived from an EMBL/GenBank/DDBJ whole genome shotgun (WGS) entry which is preliminary data.</text>
</comment>
<dbReference type="PANTHER" id="PTHR30151">
    <property type="entry name" value="ALKANE SULFONATE ABC TRANSPORTER-RELATED, MEMBRANE SUBUNIT"/>
    <property type="match status" value="1"/>
</dbReference>
<gene>
    <name evidence="10" type="ORF">CLV63_101103</name>
</gene>
<dbReference type="RefSeq" id="WP_106580831.1">
    <property type="nucleotide sequence ID" value="NZ_PYGA01000001.1"/>
</dbReference>
<comment type="subcellular location">
    <subcellularLocation>
        <location evidence="1 7">Cell membrane</location>
        <topology evidence="1 7">Multi-pass membrane protein</topology>
    </subcellularLocation>
</comment>
<feature type="transmembrane region" description="Helical" evidence="7">
    <location>
        <begin position="146"/>
        <end position="167"/>
    </location>
</feature>
<dbReference type="Gene3D" id="1.10.3720.10">
    <property type="entry name" value="MetI-like"/>
    <property type="match status" value="1"/>
</dbReference>
<keyword evidence="5 7" id="KW-1133">Transmembrane helix</keyword>
<feature type="transmembrane region" description="Helical" evidence="7">
    <location>
        <begin position="248"/>
        <end position="269"/>
    </location>
</feature>
<feature type="transmembrane region" description="Helical" evidence="7">
    <location>
        <begin position="78"/>
        <end position="104"/>
    </location>
</feature>
<dbReference type="SUPFAM" id="SSF161098">
    <property type="entry name" value="MetI-like"/>
    <property type="match status" value="1"/>
</dbReference>
<dbReference type="GO" id="GO:0055085">
    <property type="term" value="P:transmembrane transport"/>
    <property type="evidence" value="ECO:0007669"/>
    <property type="project" value="InterPro"/>
</dbReference>
<feature type="transmembrane region" description="Helical" evidence="7">
    <location>
        <begin position="35"/>
        <end position="58"/>
    </location>
</feature>
<organism evidence="10 11">
    <name type="scientific">Murinocardiopsis flavida</name>
    <dbReference type="NCBI Taxonomy" id="645275"/>
    <lineage>
        <taxon>Bacteria</taxon>
        <taxon>Bacillati</taxon>
        <taxon>Actinomycetota</taxon>
        <taxon>Actinomycetes</taxon>
        <taxon>Streptosporangiales</taxon>
        <taxon>Nocardiopsidaceae</taxon>
        <taxon>Murinocardiopsis</taxon>
    </lineage>
</organism>
<evidence type="ECO:0000256" key="7">
    <source>
        <dbReference type="RuleBase" id="RU363032"/>
    </source>
</evidence>
<evidence type="ECO:0000313" key="10">
    <source>
        <dbReference type="EMBL" id="PSL00629.1"/>
    </source>
</evidence>
<evidence type="ECO:0000256" key="5">
    <source>
        <dbReference type="ARBA" id="ARBA00022989"/>
    </source>
</evidence>
<evidence type="ECO:0000313" key="11">
    <source>
        <dbReference type="Proteomes" id="UP000240542"/>
    </source>
</evidence>
<evidence type="ECO:0000256" key="3">
    <source>
        <dbReference type="ARBA" id="ARBA00022475"/>
    </source>
</evidence>
<dbReference type="PANTHER" id="PTHR30151:SF16">
    <property type="entry name" value="ABC TRANSPORTER PERMEASE PROTEIN"/>
    <property type="match status" value="1"/>
</dbReference>
<proteinExistence type="inferred from homology"/>
<keyword evidence="11" id="KW-1185">Reference proteome</keyword>
<reference evidence="10 11" key="1">
    <citation type="submission" date="2018-03" db="EMBL/GenBank/DDBJ databases">
        <title>Genomic Encyclopedia of Archaeal and Bacterial Type Strains, Phase II (KMG-II): from individual species to whole genera.</title>
        <authorList>
            <person name="Goeker M."/>
        </authorList>
    </citation>
    <scope>NUCLEOTIDE SEQUENCE [LARGE SCALE GENOMIC DNA]</scope>
    <source>
        <strain evidence="10 11">DSM 45312</strain>
    </source>
</reference>
<accession>A0A2P8DTU3</accession>
<dbReference type="EMBL" id="PYGA01000001">
    <property type="protein sequence ID" value="PSL00629.1"/>
    <property type="molecule type" value="Genomic_DNA"/>
</dbReference>
<dbReference type="Proteomes" id="UP000240542">
    <property type="component" value="Unassembled WGS sequence"/>
</dbReference>
<keyword evidence="3" id="KW-1003">Cell membrane</keyword>
<keyword evidence="6 7" id="KW-0472">Membrane</keyword>